<dbReference type="Proteomes" id="UP000704068">
    <property type="component" value="Unassembled WGS sequence"/>
</dbReference>
<gene>
    <name evidence="1" type="ORF">HXK21_00555</name>
</gene>
<reference evidence="1" key="1">
    <citation type="submission" date="2020-04" db="EMBL/GenBank/DDBJ databases">
        <title>Deep metagenomics examines the oral microbiome during advanced dental caries in children, revealing novel taxa and co-occurrences with host molecules.</title>
        <authorList>
            <person name="Baker J.L."/>
            <person name="Morton J.T."/>
            <person name="Dinis M."/>
            <person name="Alvarez R."/>
            <person name="Tran N.C."/>
            <person name="Knight R."/>
            <person name="Edlund A."/>
        </authorList>
    </citation>
    <scope>NUCLEOTIDE SEQUENCE</scope>
    <source>
        <strain evidence="1">JCVI_34_bin.1</strain>
    </source>
</reference>
<dbReference type="AlphaFoldDB" id="A0A929WYE9"/>
<dbReference type="RefSeq" id="WP_303762489.1">
    <property type="nucleotide sequence ID" value="NZ_JABZGR010000001.1"/>
</dbReference>
<sequence>MEDNKKEQAENEIQDLTREQRLDIEERAIQALIDLGVKFSVPLKITPGKPSKWILWWNKMFPGKAKIWRDKRIPKDWSVTTDEIPDANLGKIQTVYQRNFFIKPLYLGTIDYLRKLYLNIEYDEATIQDQPIQESKKLFKYIPLVAEIAAVAVINDPCIKDPKDKRVKELKKFFIEHLSVKRLEKLSLVISQMMNAGGFTSSIRSIKEIGTTKPRADLIEKSQA</sequence>
<proteinExistence type="predicted"/>
<accession>A0A929WYE9</accession>
<dbReference type="EMBL" id="JABZGR010000001">
    <property type="protein sequence ID" value="MBF0969522.1"/>
    <property type="molecule type" value="Genomic_DNA"/>
</dbReference>
<protein>
    <submittedName>
        <fullName evidence="1">Uncharacterized protein</fullName>
    </submittedName>
</protein>
<organism evidence="1 2">
    <name type="scientific">Alloprevotella tannerae</name>
    <dbReference type="NCBI Taxonomy" id="76122"/>
    <lineage>
        <taxon>Bacteria</taxon>
        <taxon>Pseudomonadati</taxon>
        <taxon>Bacteroidota</taxon>
        <taxon>Bacteroidia</taxon>
        <taxon>Bacteroidales</taxon>
        <taxon>Prevotellaceae</taxon>
        <taxon>Alloprevotella</taxon>
    </lineage>
</organism>
<name>A0A929WYE9_9BACT</name>
<evidence type="ECO:0000313" key="2">
    <source>
        <dbReference type="Proteomes" id="UP000704068"/>
    </source>
</evidence>
<evidence type="ECO:0000313" key="1">
    <source>
        <dbReference type="EMBL" id="MBF0969522.1"/>
    </source>
</evidence>
<comment type="caution">
    <text evidence="1">The sequence shown here is derived from an EMBL/GenBank/DDBJ whole genome shotgun (WGS) entry which is preliminary data.</text>
</comment>